<keyword evidence="4" id="KW-0472">Membrane</keyword>
<dbReference type="GO" id="GO:0004888">
    <property type="term" value="F:transmembrane signaling receptor activity"/>
    <property type="evidence" value="ECO:0007669"/>
    <property type="project" value="TreeGrafter"/>
</dbReference>
<keyword evidence="5" id="KW-1015">Disulfide bond</keyword>
<dbReference type="PROSITE" id="PS50835">
    <property type="entry name" value="IG_LIKE"/>
    <property type="match status" value="1"/>
</dbReference>
<dbReference type="InterPro" id="IPR003599">
    <property type="entry name" value="Ig_sub"/>
</dbReference>
<protein>
    <recommendedName>
        <fullName evidence="6">Ig-like domain-containing protein</fullName>
    </recommendedName>
</protein>
<dbReference type="PANTHER" id="PTHR11860:SF115">
    <property type="entry name" value="IMMUNOGLOBULIN SUBTYPE DOMAIN-CONTAINING PROTEIN"/>
    <property type="match status" value="1"/>
</dbReference>
<organism evidence="7 8">
    <name type="scientific">Phocoena sinus</name>
    <name type="common">Vaquita</name>
    <dbReference type="NCBI Taxonomy" id="42100"/>
    <lineage>
        <taxon>Eukaryota</taxon>
        <taxon>Metazoa</taxon>
        <taxon>Chordata</taxon>
        <taxon>Craniata</taxon>
        <taxon>Vertebrata</taxon>
        <taxon>Euteleostomi</taxon>
        <taxon>Mammalia</taxon>
        <taxon>Eutheria</taxon>
        <taxon>Laurasiatheria</taxon>
        <taxon>Artiodactyla</taxon>
        <taxon>Whippomorpha</taxon>
        <taxon>Cetacea</taxon>
        <taxon>Odontoceti</taxon>
        <taxon>Phocoenidae</taxon>
        <taxon>Phocoena</taxon>
    </lineage>
</organism>
<dbReference type="InterPro" id="IPR007110">
    <property type="entry name" value="Ig-like_dom"/>
</dbReference>
<dbReference type="PANTHER" id="PTHR11860">
    <property type="entry name" value="POLYMERIC-IMMUNOGLOBULIN RECEPTOR"/>
    <property type="match status" value="1"/>
</dbReference>
<dbReference type="Gene3D" id="2.60.40.10">
    <property type="entry name" value="Immunoglobulins"/>
    <property type="match status" value="1"/>
</dbReference>
<evidence type="ECO:0000256" key="3">
    <source>
        <dbReference type="ARBA" id="ARBA00022729"/>
    </source>
</evidence>
<dbReference type="InterPro" id="IPR050671">
    <property type="entry name" value="CD300_family_receptors"/>
</dbReference>
<proteinExistence type="predicted"/>
<dbReference type="GeneTree" id="ENSGT00940000163981"/>
<dbReference type="CDD" id="cd05716">
    <property type="entry name" value="IgV_pIgR_like"/>
    <property type="match status" value="1"/>
</dbReference>
<evidence type="ECO:0000256" key="4">
    <source>
        <dbReference type="ARBA" id="ARBA00023136"/>
    </source>
</evidence>
<keyword evidence="8" id="KW-1185">Reference proteome</keyword>
<evidence type="ECO:0000256" key="5">
    <source>
        <dbReference type="ARBA" id="ARBA00023157"/>
    </source>
</evidence>
<dbReference type="FunFam" id="2.60.40.10:FF:000370">
    <property type="entry name" value="CMRF35-like molecule 1"/>
    <property type="match status" value="1"/>
</dbReference>
<reference evidence="7" key="1">
    <citation type="submission" date="2019-08" db="EMBL/GenBank/DDBJ databases">
        <title>Phocoena sinus (Vaquita) genome, mPhoSin1, primary haplotype.</title>
        <authorList>
            <person name="Morin P."/>
            <person name="Mountcastle J."/>
            <person name="Fungtammasan C."/>
            <person name="Rhie A."/>
            <person name="Rojas-Bracho L."/>
            <person name="Smith C.R."/>
            <person name="Taylor B.L."/>
            <person name="Gulland F.M.D."/>
            <person name="Musser W."/>
            <person name="Houck M."/>
            <person name="Haase B."/>
            <person name="Paez S."/>
            <person name="Howe K."/>
            <person name="Torrance J."/>
            <person name="Formenti G."/>
            <person name="Phillippy A."/>
            <person name="Ryder O."/>
            <person name="Jarvis E.D."/>
            <person name="Fedrigo O."/>
        </authorList>
    </citation>
    <scope>NUCLEOTIDE SEQUENCE [LARGE SCALE GENOMIC DNA]</scope>
</reference>
<comment type="subcellular location">
    <subcellularLocation>
        <location evidence="1">Membrane</location>
    </subcellularLocation>
</comment>
<evidence type="ECO:0000256" key="2">
    <source>
        <dbReference type="ARBA" id="ARBA00022692"/>
    </source>
</evidence>
<keyword evidence="2" id="KW-0812">Transmembrane</keyword>
<dbReference type="Ensembl" id="ENSPSNT00000033246.1">
    <property type="protein sequence ID" value="ENSPSNP00000029627.1"/>
    <property type="gene ID" value="ENSPSNG00000021433.1"/>
</dbReference>
<dbReference type="InterPro" id="IPR013783">
    <property type="entry name" value="Ig-like_fold"/>
</dbReference>
<name>A0A8C9EBR0_PHOSS</name>
<dbReference type="Proteomes" id="UP000694554">
    <property type="component" value="Chromosome 20"/>
</dbReference>
<dbReference type="SMART" id="SM00409">
    <property type="entry name" value="IG"/>
    <property type="match status" value="1"/>
</dbReference>
<keyword evidence="3" id="KW-0732">Signal</keyword>
<evidence type="ECO:0000256" key="1">
    <source>
        <dbReference type="ARBA" id="ARBA00004370"/>
    </source>
</evidence>
<feature type="domain" description="Ig-like" evidence="6">
    <location>
        <begin position="46"/>
        <end position="155"/>
    </location>
</feature>
<evidence type="ECO:0000259" key="6">
    <source>
        <dbReference type="PROSITE" id="PS50835"/>
    </source>
</evidence>
<evidence type="ECO:0000313" key="7">
    <source>
        <dbReference type="Ensembl" id="ENSPSNP00000029627.1"/>
    </source>
</evidence>
<dbReference type="InterPro" id="IPR013106">
    <property type="entry name" value="Ig_V-set"/>
</dbReference>
<dbReference type="InterPro" id="IPR036179">
    <property type="entry name" value="Ig-like_dom_sf"/>
</dbReference>
<dbReference type="GO" id="GO:0005886">
    <property type="term" value="C:plasma membrane"/>
    <property type="evidence" value="ECO:0007669"/>
    <property type="project" value="TreeGrafter"/>
</dbReference>
<dbReference type="Pfam" id="PF07686">
    <property type="entry name" value="V-set"/>
    <property type="match status" value="1"/>
</dbReference>
<accession>A0A8C9EBR0</accession>
<dbReference type="SUPFAM" id="SSF48726">
    <property type="entry name" value="Immunoglobulin"/>
    <property type="match status" value="1"/>
</dbReference>
<evidence type="ECO:0000313" key="8">
    <source>
        <dbReference type="Proteomes" id="UP000694554"/>
    </source>
</evidence>
<reference evidence="7" key="3">
    <citation type="submission" date="2025-09" db="UniProtKB">
        <authorList>
            <consortium name="Ensembl"/>
        </authorList>
    </citation>
    <scope>IDENTIFICATION</scope>
</reference>
<sequence length="186" mass="20325">MKAFISKLPVCVKDCCFFLFFLVFFLRYAGLSRCGAQAPDAQAQRPWLTGAAAPGPSRVTGVVGGSLSVECRYAEKYKDNSKYWCKAPCLLPWKTVETKEPEREVMRGHVSIRDHPANLTFTVTLESLREDQAGTYKCGITVPFSLDPTVQVVVSVSPGEPCTPLPPLPATGLPEECQVGLAKVEI</sequence>
<reference evidence="7" key="2">
    <citation type="submission" date="2025-08" db="UniProtKB">
        <authorList>
            <consortium name="Ensembl"/>
        </authorList>
    </citation>
    <scope>IDENTIFICATION</scope>
</reference>
<dbReference type="AlphaFoldDB" id="A0A8C9EBR0"/>